<evidence type="ECO:0000313" key="3">
    <source>
        <dbReference type="Proteomes" id="UP000295021"/>
    </source>
</evidence>
<keyword evidence="1" id="KW-0472">Membrane</keyword>
<comment type="caution">
    <text evidence="2">The sequence shown here is derived from an EMBL/GenBank/DDBJ whole genome shotgun (WGS) entry which is preliminary data.</text>
</comment>
<dbReference type="Pfam" id="PF07799">
    <property type="entry name" value="DUF1643"/>
    <property type="match status" value="1"/>
</dbReference>
<sequence>MKNMNANLFGSAAPIAMEMSAVLSKEEAQLYRPELRRAWDKALPVLVVCMLNPSKADQRRNDPTVLALIWFAKLWGYGGLLIVNLFDFRASSPKDMMAAEFPFSPENITYIDGAFNEARHRNTPVLAAWGRGGDYMDRAEWLIGRARHHLVDLVCLGLTKDGHPKHPMARGAHRIPRNQQPVMFRPARDI</sequence>
<keyword evidence="1" id="KW-1133">Transmembrane helix</keyword>
<gene>
    <name evidence="2" type="ORF">EV131_105430</name>
</gene>
<dbReference type="InterPro" id="IPR012441">
    <property type="entry name" value="DUF1643"/>
</dbReference>
<reference evidence="2 3" key="1">
    <citation type="submission" date="2019-03" db="EMBL/GenBank/DDBJ databases">
        <title>Genomic Encyclopedia of Type Strains, Phase IV (KMG-V): Genome sequencing to study the core and pangenomes of soil and plant-associated prokaryotes.</title>
        <authorList>
            <person name="Whitman W."/>
        </authorList>
    </citation>
    <scope>NUCLEOTIDE SEQUENCE [LARGE SCALE GENOMIC DNA]</scope>
    <source>
        <strain evidence="2 3">FB403</strain>
    </source>
</reference>
<evidence type="ECO:0000256" key="1">
    <source>
        <dbReference type="SAM" id="Phobius"/>
    </source>
</evidence>
<proteinExistence type="predicted"/>
<name>A0AAX2QLL6_9HYPH</name>
<protein>
    <recommendedName>
        <fullName evidence="4">DUF1643 domain-containing protein</fullName>
    </recommendedName>
</protein>
<evidence type="ECO:0008006" key="4">
    <source>
        <dbReference type="Google" id="ProtNLM"/>
    </source>
</evidence>
<dbReference type="EMBL" id="SMBI01000005">
    <property type="protein sequence ID" value="TCU25316.1"/>
    <property type="molecule type" value="Genomic_DNA"/>
</dbReference>
<accession>A0AAX2QLL6</accession>
<organism evidence="2 3">
    <name type="scientific">Rhizobium laguerreae</name>
    <dbReference type="NCBI Taxonomy" id="1076926"/>
    <lineage>
        <taxon>Bacteria</taxon>
        <taxon>Pseudomonadati</taxon>
        <taxon>Pseudomonadota</taxon>
        <taxon>Alphaproteobacteria</taxon>
        <taxon>Hyphomicrobiales</taxon>
        <taxon>Rhizobiaceae</taxon>
        <taxon>Rhizobium/Agrobacterium group</taxon>
        <taxon>Rhizobium</taxon>
    </lineage>
</organism>
<dbReference type="Proteomes" id="UP000295021">
    <property type="component" value="Unassembled WGS sequence"/>
</dbReference>
<evidence type="ECO:0000313" key="2">
    <source>
        <dbReference type="EMBL" id="TCU25316.1"/>
    </source>
</evidence>
<feature type="transmembrane region" description="Helical" evidence="1">
    <location>
        <begin position="65"/>
        <end position="86"/>
    </location>
</feature>
<keyword evidence="1" id="KW-0812">Transmembrane</keyword>
<dbReference type="AlphaFoldDB" id="A0AAX2QLL6"/>